<dbReference type="PANTHER" id="PTHR42942:SF1">
    <property type="entry name" value="ALKYLTRANSFERASE-LIKE PROTEIN 1"/>
    <property type="match status" value="1"/>
</dbReference>
<dbReference type="InterPro" id="IPR036217">
    <property type="entry name" value="MethylDNA_cys_MeTrfase_DNAb"/>
</dbReference>
<dbReference type="InterPro" id="IPR036388">
    <property type="entry name" value="WH-like_DNA-bd_sf"/>
</dbReference>
<dbReference type="GeneID" id="78288520"/>
<dbReference type="Proteomes" id="UP000198558">
    <property type="component" value="Unassembled WGS sequence"/>
</dbReference>
<dbReference type="InterPro" id="IPR052520">
    <property type="entry name" value="ATL_DNA_repair"/>
</dbReference>
<dbReference type="OrthoDB" id="9789813at2"/>
<dbReference type="SUPFAM" id="SSF46767">
    <property type="entry name" value="Methylated DNA-protein cysteine methyltransferase, C-terminal domain"/>
    <property type="match status" value="1"/>
</dbReference>
<dbReference type="RefSeq" id="WP_092354103.1">
    <property type="nucleotide sequence ID" value="NZ_FOIN01000017.1"/>
</dbReference>
<reference evidence="4" key="1">
    <citation type="submission" date="2016-10" db="EMBL/GenBank/DDBJ databases">
        <authorList>
            <person name="Varghese N."/>
            <person name="Submissions S."/>
        </authorList>
    </citation>
    <scope>NUCLEOTIDE SEQUENCE [LARGE SCALE GENOMIC DNA]</scope>
    <source>
        <strain evidence="4">DSM 1551</strain>
    </source>
</reference>
<dbReference type="InterPro" id="IPR014048">
    <property type="entry name" value="MethylDNA_cys_MeTrfase_DNA-bd"/>
</dbReference>
<protein>
    <submittedName>
        <fullName evidence="3">Methylated-DNA-protein-cysteine methyltransferase related protein</fullName>
    </submittedName>
</protein>
<dbReference type="Gene3D" id="1.10.10.10">
    <property type="entry name" value="Winged helix-like DNA-binding domain superfamily/Winged helix DNA-binding domain"/>
    <property type="match status" value="1"/>
</dbReference>
<dbReference type="AlphaFoldDB" id="A0A1I0F918"/>
<keyword evidence="3" id="KW-0808">Transferase</keyword>
<evidence type="ECO:0000259" key="2">
    <source>
        <dbReference type="Pfam" id="PF01035"/>
    </source>
</evidence>
<dbReference type="GO" id="GO:0032259">
    <property type="term" value="P:methylation"/>
    <property type="evidence" value="ECO:0007669"/>
    <property type="project" value="UniProtKB-KW"/>
</dbReference>
<evidence type="ECO:0000313" key="4">
    <source>
        <dbReference type="Proteomes" id="UP000198558"/>
    </source>
</evidence>
<dbReference type="GO" id="GO:0006281">
    <property type="term" value="P:DNA repair"/>
    <property type="evidence" value="ECO:0007669"/>
    <property type="project" value="InterPro"/>
</dbReference>
<accession>A0A1I0F918</accession>
<evidence type="ECO:0000313" key="3">
    <source>
        <dbReference type="EMBL" id="SET53972.1"/>
    </source>
</evidence>
<dbReference type="CDD" id="cd06445">
    <property type="entry name" value="ATase"/>
    <property type="match status" value="1"/>
</dbReference>
<dbReference type="PANTHER" id="PTHR42942">
    <property type="entry name" value="6-O-METHYLGUANINE DNA METHYLTRANSFERASE"/>
    <property type="match status" value="1"/>
</dbReference>
<proteinExistence type="predicted"/>
<sequence>MDTDLIFQVLAIVSEIPHGKVASYKQIAILIGRPQNARLVGKILSYASMYGDYPCHRVVNSAGRLVPGWFEQRDLLLEEGVIFKDNGNVDLKRCKWHIME</sequence>
<dbReference type="Pfam" id="PF01035">
    <property type="entry name" value="DNA_binding_1"/>
    <property type="match status" value="1"/>
</dbReference>
<name>A0A1I0F918_9FIRM</name>
<organism evidence="3 4">
    <name type="scientific">Thomasclavelia cocleata</name>
    <dbReference type="NCBI Taxonomy" id="69824"/>
    <lineage>
        <taxon>Bacteria</taxon>
        <taxon>Bacillati</taxon>
        <taxon>Bacillota</taxon>
        <taxon>Erysipelotrichia</taxon>
        <taxon>Erysipelotrichales</taxon>
        <taxon>Coprobacillaceae</taxon>
        <taxon>Thomasclavelia</taxon>
    </lineage>
</organism>
<dbReference type="GO" id="GO:0008168">
    <property type="term" value="F:methyltransferase activity"/>
    <property type="evidence" value="ECO:0007669"/>
    <property type="project" value="UniProtKB-KW"/>
</dbReference>
<feature type="domain" description="Methylated-DNA-[protein]-cysteine S-methyltransferase DNA binding" evidence="2">
    <location>
        <begin position="8"/>
        <end position="81"/>
    </location>
</feature>
<keyword evidence="4" id="KW-1185">Reference proteome</keyword>
<keyword evidence="3" id="KW-0489">Methyltransferase</keyword>
<gene>
    <name evidence="3" type="ORF">SAMN04489758_11725</name>
</gene>
<keyword evidence="1" id="KW-0227">DNA damage</keyword>
<evidence type="ECO:0000256" key="1">
    <source>
        <dbReference type="ARBA" id="ARBA00022763"/>
    </source>
</evidence>
<dbReference type="EMBL" id="FOIN01000017">
    <property type="protein sequence ID" value="SET53972.1"/>
    <property type="molecule type" value="Genomic_DNA"/>
</dbReference>